<dbReference type="AlphaFoldDB" id="A0A2I0U5A2"/>
<reference evidence="2" key="2">
    <citation type="submission" date="2017-12" db="EMBL/GenBank/DDBJ databases">
        <title>Genome sequence of the Bar-tailed Godwit (Limosa lapponica baueri).</title>
        <authorList>
            <person name="Lima N.C.B."/>
            <person name="Parody-Merino A.M."/>
            <person name="Battley P.F."/>
            <person name="Fidler A.E."/>
            <person name="Prosdocimi F."/>
        </authorList>
    </citation>
    <scope>NUCLEOTIDE SEQUENCE [LARGE SCALE GENOMIC DNA]</scope>
</reference>
<name>A0A2I0U5A2_LIMLA</name>
<accession>A0A2I0U5A2</accession>
<proteinExistence type="predicted"/>
<evidence type="ECO:0000313" key="2">
    <source>
        <dbReference type="Proteomes" id="UP000233556"/>
    </source>
</evidence>
<sequence length="209" mass="23579">MRDLALTAYPLECPRKHTVSYETVTSSNIHCRFISILAAVQPAVYGSEEYFFKLDVNGKTIKKPYYPMKKKMKALKWKRKTYRLIFRSLLSLKTLKLSSNYDSSGKMAMILIQSQNYEQGKQQSLSSCAGDKESRNECGEQKELKHISQSVPAGYKFSKVRVSAVLSVAVNSLRALGCGRLNQQDNSMPVQKTAARVEAMPKQAQELKP</sequence>
<gene>
    <name evidence="1" type="ORF">llap_8503</name>
</gene>
<organism evidence="1 2">
    <name type="scientific">Limosa lapponica baueri</name>
    <dbReference type="NCBI Taxonomy" id="1758121"/>
    <lineage>
        <taxon>Eukaryota</taxon>
        <taxon>Metazoa</taxon>
        <taxon>Chordata</taxon>
        <taxon>Craniata</taxon>
        <taxon>Vertebrata</taxon>
        <taxon>Euteleostomi</taxon>
        <taxon>Archelosauria</taxon>
        <taxon>Archosauria</taxon>
        <taxon>Dinosauria</taxon>
        <taxon>Saurischia</taxon>
        <taxon>Theropoda</taxon>
        <taxon>Coelurosauria</taxon>
        <taxon>Aves</taxon>
        <taxon>Neognathae</taxon>
        <taxon>Neoaves</taxon>
        <taxon>Charadriiformes</taxon>
        <taxon>Scolopacidae</taxon>
        <taxon>Limosa</taxon>
    </lineage>
</organism>
<protein>
    <submittedName>
        <fullName evidence="1">Uncharacterized protein</fullName>
    </submittedName>
</protein>
<reference evidence="2" key="1">
    <citation type="submission" date="2017-11" db="EMBL/GenBank/DDBJ databases">
        <authorList>
            <person name="Lima N.C."/>
            <person name="Parody-Merino A.M."/>
            <person name="Battley P.F."/>
            <person name="Fidler A.E."/>
            <person name="Prosdocimi F."/>
        </authorList>
    </citation>
    <scope>NUCLEOTIDE SEQUENCE [LARGE SCALE GENOMIC DNA]</scope>
</reference>
<keyword evidence="2" id="KW-1185">Reference proteome</keyword>
<evidence type="ECO:0000313" key="1">
    <source>
        <dbReference type="EMBL" id="PKU41191.1"/>
    </source>
</evidence>
<dbReference type="Proteomes" id="UP000233556">
    <property type="component" value="Unassembled WGS sequence"/>
</dbReference>
<dbReference type="EMBL" id="KZ506149">
    <property type="protein sequence ID" value="PKU41191.1"/>
    <property type="molecule type" value="Genomic_DNA"/>
</dbReference>